<protein>
    <submittedName>
        <fullName evidence="1">60S ribosomal protein L36</fullName>
    </submittedName>
</protein>
<keyword evidence="1" id="KW-0689">Ribosomal protein</keyword>
<gene>
    <name evidence="1" type="ordered locus">Hfelis_16090</name>
</gene>
<reference evidence="1 2" key="1">
    <citation type="journal article" date="2011" name="Genome Biol. Evol.">
        <title>Comparative whole genome sequence analysis of the carcinogenic bacterial model pathogen Helicobacter felis.</title>
        <authorList>
            <person name="Arnold I.C."/>
            <person name="Zigova Z."/>
            <person name="Holden M."/>
            <person name="Lawley T.D."/>
            <person name="Rad R."/>
            <person name="Dougan G."/>
            <person name="Falkow S."/>
            <person name="Bentley S.D."/>
            <person name="Muller A."/>
        </authorList>
    </citation>
    <scope>NUCLEOTIDE SEQUENCE [LARGE SCALE GENOMIC DNA]</scope>
    <source>
        <strain evidence="2">ATCC 49179 / CCUG 28539 / NCTC 12436 / CS1</strain>
    </source>
</reference>
<dbReference type="AlphaFoldDB" id="E7ABD5"/>
<evidence type="ECO:0000313" key="1">
    <source>
        <dbReference type="EMBL" id="CBY83693.1"/>
    </source>
</evidence>
<dbReference type="Proteomes" id="UP000007934">
    <property type="component" value="Chromosome"/>
</dbReference>
<keyword evidence="2" id="KW-1185">Reference proteome</keyword>
<name>E7ABD5_HELFC</name>
<evidence type="ECO:0000313" key="2">
    <source>
        <dbReference type="Proteomes" id="UP000007934"/>
    </source>
</evidence>
<dbReference type="GO" id="GO:0005840">
    <property type="term" value="C:ribosome"/>
    <property type="evidence" value="ECO:0007669"/>
    <property type="project" value="UniProtKB-KW"/>
</dbReference>
<dbReference type="HOGENOM" id="CLU_3099531_0_0_7"/>
<proteinExistence type="predicted"/>
<dbReference type="EMBL" id="FQ670179">
    <property type="protein sequence ID" value="CBY83693.1"/>
    <property type="molecule type" value="Genomic_DNA"/>
</dbReference>
<dbReference type="KEGG" id="hfe:HFELIS_16090"/>
<organism evidence="1 2">
    <name type="scientific">Helicobacter felis (strain ATCC 49179 / CCUG 28539 / NCTC 12436 / CS1)</name>
    <dbReference type="NCBI Taxonomy" id="936155"/>
    <lineage>
        <taxon>Bacteria</taxon>
        <taxon>Pseudomonadati</taxon>
        <taxon>Campylobacterota</taxon>
        <taxon>Epsilonproteobacteria</taxon>
        <taxon>Campylobacterales</taxon>
        <taxon>Helicobacteraceae</taxon>
        <taxon>Helicobacter</taxon>
    </lineage>
</organism>
<sequence>MSNLVRYTQDHRALNALKDESLSIKDLEKRSKELDEVKRMREGGGGVVLIS</sequence>
<accession>E7ABD5</accession>
<keyword evidence="1" id="KW-0687">Ribonucleoprotein</keyword>